<evidence type="ECO:0000313" key="3">
    <source>
        <dbReference type="Proteomes" id="UP000190897"/>
    </source>
</evidence>
<feature type="domain" description="PAS fold-4" evidence="1">
    <location>
        <begin position="140"/>
        <end position="226"/>
    </location>
</feature>
<name>A0A1T5C0D8_9BACT</name>
<evidence type="ECO:0000259" key="1">
    <source>
        <dbReference type="Pfam" id="PF08448"/>
    </source>
</evidence>
<dbReference type="Proteomes" id="UP000190897">
    <property type="component" value="Unassembled WGS sequence"/>
</dbReference>
<dbReference type="Pfam" id="PF08448">
    <property type="entry name" value="PAS_4"/>
    <property type="match status" value="1"/>
</dbReference>
<dbReference type="InterPro" id="IPR000014">
    <property type="entry name" value="PAS"/>
</dbReference>
<dbReference type="Gene3D" id="3.30.450.20">
    <property type="entry name" value="PAS domain"/>
    <property type="match status" value="2"/>
</dbReference>
<keyword evidence="3" id="KW-1185">Reference proteome</keyword>
<organism evidence="2 3">
    <name type="scientific">Dyadobacter psychrophilus</name>
    <dbReference type="NCBI Taxonomy" id="651661"/>
    <lineage>
        <taxon>Bacteria</taxon>
        <taxon>Pseudomonadati</taxon>
        <taxon>Bacteroidota</taxon>
        <taxon>Cytophagia</taxon>
        <taxon>Cytophagales</taxon>
        <taxon>Spirosomataceae</taxon>
        <taxon>Dyadobacter</taxon>
    </lineage>
</organism>
<accession>A0A1T5C0D8</accession>
<protein>
    <submittedName>
        <fullName evidence="2">PAS domain S-box-containing protein</fullName>
    </submittedName>
</protein>
<dbReference type="AlphaFoldDB" id="A0A1T5C0D8"/>
<gene>
    <name evidence="2" type="ORF">SAMN05660293_00766</name>
</gene>
<proteinExistence type="predicted"/>
<dbReference type="NCBIfam" id="TIGR00229">
    <property type="entry name" value="sensory_box"/>
    <property type="match status" value="1"/>
</dbReference>
<dbReference type="EMBL" id="FUZA01000001">
    <property type="protein sequence ID" value="SKB52713.1"/>
    <property type="molecule type" value="Genomic_DNA"/>
</dbReference>
<dbReference type="STRING" id="651661.SAMN05660293_00766"/>
<sequence>MLIHDLFHMTDVTKKPFLGFWEVDLAKQLTFDFPELAVLLGYQITECAGGWSFLKLVIDPTQLFRLKRSFLTAGTSPFKQNLDLKHKNGSLIYLAVIGRARMSQAGHIRIEGTIEDITDYKSEKEVLWLANRQLASFIQQLPVAIAIIDDNQKYIAASNVWKVHFNLEHTEVAGESHYNMFPGTPKIWKQYHRRAMEGEHIKMEEDSFLDRYGNTDWIQWEIKPWYKIWTAIRPLRLLGNWLGTSIVVYQFLA</sequence>
<dbReference type="InterPro" id="IPR035965">
    <property type="entry name" value="PAS-like_dom_sf"/>
</dbReference>
<dbReference type="OrthoDB" id="5522855at2"/>
<dbReference type="SUPFAM" id="SSF55785">
    <property type="entry name" value="PYP-like sensor domain (PAS domain)"/>
    <property type="match status" value="2"/>
</dbReference>
<evidence type="ECO:0000313" key="2">
    <source>
        <dbReference type="EMBL" id="SKB52713.1"/>
    </source>
</evidence>
<reference evidence="3" key="1">
    <citation type="submission" date="2017-02" db="EMBL/GenBank/DDBJ databases">
        <authorList>
            <person name="Varghese N."/>
            <person name="Submissions S."/>
        </authorList>
    </citation>
    <scope>NUCLEOTIDE SEQUENCE [LARGE SCALE GENOMIC DNA]</scope>
    <source>
        <strain evidence="3">DSM 22270</strain>
    </source>
</reference>
<dbReference type="InterPro" id="IPR013656">
    <property type="entry name" value="PAS_4"/>
</dbReference>